<dbReference type="GO" id="GO:0005739">
    <property type="term" value="C:mitochondrion"/>
    <property type="evidence" value="ECO:0007669"/>
    <property type="project" value="TreeGrafter"/>
</dbReference>
<organism evidence="1 2">
    <name type="scientific">Prototheca wickerhamii</name>
    <dbReference type="NCBI Taxonomy" id="3111"/>
    <lineage>
        <taxon>Eukaryota</taxon>
        <taxon>Viridiplantae</taxon>
        <taxon>Chlorophyta</taxon>
        <taxon>core chlorophytes</taxon>
        <taxon>Trebouxiophyceae</taxon>
        <taxon>Chlorellales</taxon>
        <taxon>Chlorellaceae</taxon>
        <taxon>Prototheca</taxon>
    </lineage>
</organism>
<dbReference type="Proteomes" id="UP001255856">
    <property type="component" value="Unassembled WGS sequence"/>
</dbReference>
<dbReference type="PANTHER" id="PTHR14269:SF4">
    <property type="entry name" value="CAT EYE SYNDROME CRITICAL REGION PROTEIN 5"/>
    <property type="match status" value="1"/>
</dbReference>
<dbReference type="InterPro" id="IPR006353">
    <property type="entry name" value="HAD-SF_hydro_IIA_CECR5"/>
</dbReference>
<accession>A0AAD9INA1</accession>
<dbReference type="InterPro" id="IPR036412">
    <property type="entry name" value="HAD-like_sf"/>
</dbReference>
<dbReference type="EMBL" id="JASFZW010000003">
    <property type="protein sequence ID" value="KAK2079107.1"/>
    <property type="molecule type" value="Genomic_DNA"/>
</dbReference>
<dbReference type="AlphaFoldDB" id="A0AAD9INA1"/>
<dbReference type="SUPFAM" id="SSF56784">
    <property type="entry name" value="HAD-like"/>
    <property type="match status" value="1"/>
</dbReference>
<gene>
    <name evidence="1" type="ORF">QBZ16_002797</name>
</gene>
<dbReference type="InterPro" id="IPR023214">
    <property type="entry name" value="HAD_sf"/>
</dbReference>
<dbReference type="Gene3D" id="3.40.50.1000">
    <property type="entry name" value="HAD superfamily/HAD-like"/>
    <property type="match status" value="2"/>
</dbReference>
<sequence>MAIFQAPHNPAPDRAASLTERFGVSVRPEQIVQCHTPLRLGLAAELAEEPVLLVGRGDVKRVGESYGLRRCLTVEELALAAPASVPFAGHIRRRAAQARLAGAAGDAAALETRTNGRPFAAILVLNDPEDWYSALQISLDVVLGRGRPGVRAPRDDAAAPVHVVFCNPDMEWAAAYPTPRLGCGAFAACLEALHRRVAGRPSRGSPEKGDAAAPAAPAHYSPPALASLPLRQRFGAIFAVGDNPHADVAGANAAGAPWVSVLVRTGVFQGAGNSPDHPAAIVVDDVAAAVRSALHRSRAATWHSMR</sequence>
<proteinExistence type="predicted"/>
<dbReference type="Pfam" id="PF13242">
    <property type="entry name" value="Hydrolase_like"/>
    <property type="match status" value="1"/>
</dbReference>
<evidence type="ECO:0000313" key="2">
    <source>
        <dbReference type="Proteomes" id="UP001255856"/>
    </source>
</evidence>
<protein>
    <submittedName>
        <fullName evidence="1">Uncharacterized protein</fullName>
    </submittedName>
</protein>
<dbReference type="GO" id="GO:0046474">
    <property type="term" value="P:glycerophospholipid biosynthetic process"/>
    <property type="evidence" value="ECO:0007669"/>
    <property type="project" value="TreeGrafter"/>
</dbReference>
<keyword evidence="2" id="KW-1185">Reference proteome</keyword>
<dbReference type="NCBIfam" id="TIGR01456">
    <property type="entry name" value="CECR5"/>
    <property type="match status" value="1"/>
</dbReference>
<name>A0AAD9INA1_PROWI</name>
<dbReference type="PANTHER" id="PTHR14269">
    <property type="entry name" value="CDP-DIACYLGLYCEROL--GLYCEROL-3-PHOSPHATE 3-PHOSPHATIDYLTRANSFERASE-RELATED"/>
    <property type="match status" value="1"/>
</dbReference>
<comment type="caution">
    <text evidence="1">The sequence shown here is derived from an EMBL/GenBank/DDBJ whole genome shotgun (WGS) entry which is preliminary data.</text>
</comment>
<dbReference type="InterPro" id="IPR050324">
    <property type="entry name" value="CDP-alcohol_PTase-I"/>
</dbReference>
<evidence type="ECO:0000313" key="1">
    <source>
        <dbReference type="EMBL" id="KAK2079107.1"/>
    </source>
</evidence>
<reference evidence="1" key="1">
    <citation type="submission" date="2021-01" db="EMBL/GenBank/DDBJ databases">
        <authorList>
            <person name="Eckstrom K.M.E."/>
        </authorList>
    </citation>
    <scope>NUCLEOTIDE SEQUENCE</scope>
    <source>
        <strain evidence="1">UVCC 0001</strain>
    </source>
</reference>